<proteinExistence type="predicted"/>
<feature type="domain" description="Cytochrome b5 heme-binding" evidence="2">
    <location>
        <begin position="1106"/>
        <end position="1182"/>
    </location>
</feature>
<dbReference type="GO" id="GO:0007032">
    <property type="term" value="P:endosome organization"/>
    <property type="evidence" value="ECO:0007669"/>
    <property type="project" value="InterPro"/>
</dbReference>
<evidence type="ECO:0000313" key="4">
    <source>
        <dbReference type="Proteomes" id="UP001162060"/>
    </source>
</evidence>
<dbReference type="PANTHER" id="PTHR36983">
    <property type="entry name" value="DNAJ HOMOLOG SUBFAMILY C MEMBER 13"/>
    <property type="match status" value="1"/>
</dbReference>
<dbReference type="AlphaFoldDB" id="A0AAV1V0G2"/>
<dbReference type="InterPro" id="IPR036400">
    <property type="entry name" value="Cyt_B5-like_heme/steroid_sf"/>
</dbReference>
<dbReference type="Proteomes" id="UP001162060">
    <property type="component" value="Unassembled WGS sequence"/>
</dbReference>
<organism evidence="3 4">
    <name type="scientific">Peronospora matthiolae</name>
    <dbReference type="NCBI Taxonomy" id="2874970"/>
    <lineage>
        <taxon>Eukaryota</taxon>
        <taxon>Sar</taxon>
        <taxon>Stramenopiles</taxon>
        <taxon>Oomycota</taxon>
        <taxon>Peronosporomycetes</taxon>
        <taxon>Peronosporales</taxon>
        <taxon>Peronosporaceae</taxon>
        <taxon>Peronospora</taxon>
    </lineage>
</organism>
<feature type="compositionally biased region" description="Basic residues" evidence="1">
    <location>
        <begin position="905"/>
        <end position="914"/>
    </location>
</feature>
<dbReference type="GO" id="GO:2000641">
    <property type="term" value="P:regulation of early endosome to late endosome transport"/>
    <property type="evidence" value="ECO:0007669"/>
    <property type="project" value="InterPro"/>
</dbReference>
<protein>
    <recommendedName>
        <fullName evidence="2">Cytochrome b5 heme-binding domain-containing protein</fullName>
    </recommendedName>
</protein>
<accession>A0AAV1V0G2</accession>
<dbReference type="InterPro" id="IPR001199">
    <property type="entry name" value="Cyt_B5-like_heme/steroid-bd"/>
</dbReference>
<evidence type="ECO:0000256" key="1">
    <source>
        <dbReference type="SAM" id="MobiDB-lite"/>
    </source>
</evidence>
<comment type="caution">
    <text evidence="3">The sequence shown here is derived from an EMBL/GenBank/DDBJ whole genome shotgun (WGS) entry which is preliminary data.</text>
</comment>
<dbReference type="GO" id="GO:0006898">
    <property type="term" value="P:receptor-mediated endocytosis"/>
    <property type="evidence" value="ECO:0007669"/>
    <property type="project" value="TreeGrafter"/>
</dbReference>
<dbReference type="PANTHER" id="PTHR36983:SF2">
    <property type="entry name" value="DNAJ HOMOLOG SUBFAMILY C MEMBER 13"/>
    <property type="match status" value="1"/>
</dbReference>
<dbReference type="SUPFAM" id="SSF55856">
    <property type="entry name" value="Cytochrome b5-like heme/steroid binding domain"/>
    <property type="match status" value="1"/>
</dbReference>
<dbReference type="GO" id="GO:0010008">
    <property type="term" value="C:endosome membrane"/>
    <property type="evidence" value="ECO:0007669"/>
    <property type="project" value="TreeGrafter"/>
</dbReference>
<feature type="compositionally biased region" description="Polar residues" evidence="1">
    <location>
        <begin position="945"/>
        <end position="955"/>
    </location>
</feature>
<feature type="region of interest" description="Disordered" evidence="1">
    <location>
        <begin position="1084"/>
        <end position="1104"/>
    </location>
</feature>
<feature type="compositionally biased region" description="Low complexity" evidence="1">
    <location>
        <begin position="405"/>
        <end position="415"/>
    </location>
</feature>
<evidence type="ECO:0000313" key="3">
    <source>
        <dbReference type="EMBL" id="CAK7940371.1"/>
    </source>
</evidence>
<dbReference type="InterPro" id="IPR044978">
    <property type="entry name" value="GRV2/DNAJC13"/>
</dbReference>
<feature type="compositionally biased region" description="Polar residues" evidence="1">
    <location>
        <begin position="919"/>
        <end position="933"/>
    </location>
</feature>
<dbReference type="SMART" id="SM01117">
    <property type="entry name" value="Cyt-b5"/>
    <property type="match status" value="1"/>
</dbReference>
<feature type="region of interest" description="Disordered" evidence="1">
    <location>
        <begin position="885"/>
        <end position="957"/>
    </location>
</feature>
<feature type="region of interest" description="Disordered" evidence="1">
    <location>
        <begin position="708"/>
        <end position="733"/>
    </location>
</feature>
<sequence>MASPEIQDSSQASDSGGDTVIAQYLVTKVAWWATYPRILIVTSSTLSTYDPETFHCTDQWGIADIEAVELSQAKNQFVLRFEKSRFRSAKLKFACSAQSHLLSLLARLRRQAQGKILLYRLLGARRLYFRCIEQFADASNKSLFLQVTVAGIVLLNEKGRRLQSLPFLYLRKVAFSTEDEQGMVLTTAFQNRIFLCGERHDCLNEIVAAAKEAGVVLDKTSSDLTALQLRLRNTQVLNRPSFIRFDVKKAKNTEGRGDISPDGEESDGAKKRYKEIQLILQGDAVVELHRSMRMVIARPYSALVAIVRPDWDPRMLVLDFKQEDTLVLDVDGRDQLITLLLLVCREAGYHNVVLLSSGLNYSRFYHPHAVDNAARSDSNTAGTLMETFLLTRITQTGLGAEDNNGGRSRVSSVWSPRRRRGGSVTPRASHGNNYTADTDENGRGSWFQRHIRKDRCVTDPIHETRTSMESRVSMNDSVSIVVAMEELNANLLLDELTRSEVKQAEVVNKAMELVFEHLVTLIASLRRYGEITSSELPTTLQALLRLYHHPDACFTNEMIPQVYDAVHELILQQDVLTCYWCLRLLQCFLVVRTPNVSPDTDAAGNQRTKMVQHFVHHKTLQLAVADLIPASFAASSSTSFMANSSTIGAAFWTADSNTGSSTPSSYSSAHSSTLCTKEAQVQNEINVVFYETLLTLHHLVVHMRSAAKKHRAVRDRQNHDKAQTRHKRDLNDVPVQTPSDVLAQKLLGKYQFLMDSIVDVRLGRVAETSVALVKFVLNHFSAKTPAILLKLPSSDSQLSYLSEKSVDSPKKWLATLRSFLDDYEKVSKSRAEPRSLNFGTQKTIEMPVDVASFGANECIKASMEQLLNPGTTNGLAAVNSNGSMRLEYLDPNDPSNSPLKERTRAKPSKPRPHQKPIAVQQSKELLKQPNNIKTGDPFAPRYGQPQRQVVTSPTKSIRRGPRAKVVIVRKHAGIVRPRLQAQAAPGIVRPRFQAHAAPGMVGPRLRTHAAPGIVGPGLRADAPPIVRAKRPVVQPPLGSRRTTNKCNACTRCNDVCIDERCIFCADKKYQLKVTYGGPSGAVRSTAQKAARQHRTPSPTDSSSKVEREYSCCETKRHQSTRSCWIRVDDSVYDVTDLLGVHPGGAQVLLEAAQHGGDCGPILKTHPPVAQKMMVQYRLGRYYECSMS</sequence>
<dbReference type="PROSITE" id="PS50255">
    <property type="entry name" value="CYTOCHROME_B5_2"/>
    <property type="match status" value="1"/>
</dbReference>
<name>A0AAV1V0G2_9STRA</name>
<gene>
    <name evidence="3" type="ORF">PM001_LOCUS25521</name>
</gene>
<reference evidence="3" key="1">
    <citation type="submission" date="2024-01" db="EMBL/GenBank/DDBJ databases">
        <authorList>
            <person name="Webb A."/>
        </authorList>
    </citation>
    <scope>NUCLEOTIDE SEQUENCE</scope>
    <source>
        <strain evidence="3">Pm1</strain>
    </source>
</reference>
<dbReference type="InterPro" id="IPR045802">
    <property type="entry name" value="GRV2/DNAJC13_N"/>
</dbReference>
<dbReference type="EMBL" id="CAKLBY020000258">
    <property type="protein sequence ID" value="CAK7940371.1"/>
    <property type="molecule type" value="Genomic_DNA"/>
</dbReference>
<feature type="region of interest" description="Disordered" evidence="1">
    <location>
        <begin position="399"/>
        <end position="440"/>
    </location>
</feature>
<dbReference type="Pfam" id="PF00173">
    <property type="entry name" value="Cyt-b5"/>
    <property type="match status" value="1"/>
</dbReference>
<dbReference type="Pfam" id="PF19432">
    <property type="entry name" value="RME-8_N"/>
    <property type="match status" value="1"/>
</dbReference>
<dbReference type="Gene3D" id="3.10.120.10">
    <property type="entry name" value="Cytochrome b5-like heme/steroid binding domain"/>
    <property type="match status" value="1"/>
</dbReference>
<evidence type="ECO:0000259" key="2">
    <source>
        <dbReference type="PROSITE" id="PS50255"/>
    </source>
</evidence>
<feature type="compositionally biased region" description="Basic and acidic residues" evidence="1">
    <location>
        <begin position="714"/>
        <end position="723"/>
    </location>
</feature>